<gene>
    <name evidence="2" type="ORF">CHH28_19610</name>
</gene>
<dbReference type="AlphaFoldDB" id="A0A222FQR3"/>
<dbReference type="RefSeq" id="WP_094061901.1">
    <property type="nucleotide sequence ID" value="NZ_CP022530.1"/>
</dbReference>
<dbReference type="InterPro" id="IPR050194">
    <property type="entry name" value="Glycosyltransferase_grp1"/>
</dbReference>
<dbReference type="SUPFAM" id="SSF53756">
    <property type="entry name" value="UDP-Glycosyltransferase/glycogen phosphorylase"/>
    <property type="match status" value="1"/>
</dbReference>
<proteinExistence type="predicted"/>
<organism evidence="2 3">
    <name type="scientific">Bacterioplanes sanyensis</name>
    <dbReference type="NCBI Taxonomy" id="1249553"/>
    <lineage>
        <taxon>Bacteria</taxon>
        <taxon>Pseudomonadati</taxon>
        <taxon>Pseudomonadota</taxon>
        <taxon>Gammaproteobacteria</taxon>
        <taxon>Oceanospirillales</taxon>
        <taxon>Oceanospirillaceae</taxon>
        <taxon>Bacterioplanes</taxon>
    </lineage>
</organism>
<dbReference type="Proteomes" id="UP000202440">
    <property type="component" value="Chromosome"/>
</dbReference>
<reference evidence="2 3" key="1">
    <citation type="submission" date="2017-07" db="EMBL/GenBank/DDBJ databases">
        <title>Annotated genome sequence of Bacterioplanes sanyensis isolated from Red Sea.</title>
        <authorList>
            <person name="Rehman Z.U."/>
        </authorList>
    </citation>
    <scope>NUCLEOTIDE SEQUENCE [LARGE SCALE GENOMIC DNA]</scope>
    <source>
        <strain evidence="2 3">NV9</strain>
    </source>
</reference>
<feature type="domain" description="Glycosyltransferase subfamily 4-like N-terminal" evidence="1">
    <location>
        <begin position="17"/>
        <end position="182"/>
    </location>
</feature>
<keyword evidence="3" id="KW-1185">Reference proteome</keyword>
<evidence type="ECO:0000313" key="3">
    <source>
        <dbReference type="Proteomes" id="UP000202440"/>
    </source>
</evidence>
<dbReference type="CDD" id="cd03814">
    <property type="entry name" value="GT4-like"/>
    <property type="match status" value="1"/>
</dbReference>
<dbReference type="Gene3D" id="3.40.50.2000">
    <property type="entry name" value="Glycogen Phosphorylase B"/>
    <property type="match status" value="2"/>
</dbReference>
<dbReference type="KEGG" id="bsan:CHH28_19610"/>
<protein>
    <recommendedName>
        <fullName evidence="1">Glycosyltransferase subfamily 4-like N-terminal domain-containing protein</fullName>
    </recommendedName>
</protein>
<evidence type="ECO:0000313" key="2">
    <source>
        <dbReference type="EMBL" id="ASP40741.1"/>
    </source>
</evidence>
<dbReference type="PANTHER" id="PTHR45947">
    <property type="entry name" value="SULFOQUINOVOSYL TRANSFERASE SQD2"/>
    <property type="match status" value="1"/>
</dbReference>
<name>A0A222FQR3_9GAMM</name>
<dbReference type="Pfam" id="PF13439">
    <property type="entry name" value="Glyco_transf_4"/>
    <property type="match status" value="1"/>
</dbReference>
<dbReference type="InterPro" id="IPR028098">
    <property type="entry name" value="Glyco_trans_4-like_N"/>
</dbReference>
<sequence>MSALRLAVVTETYLPDVNGVAHSLHQLLSALDSDRVEVRLYRPKPRQSWVPSLPEHWCRGIRIPMYPDLQLGVPRCGWLKQCWQKWRPDVVYIATEGPLGYSALRLAKRLSLPVISAFHTNFHRYSDFYGLSWIHPLTLTWLRRFHNQTLATLVPSHDTAHSLHRAGIHGLQVLPHGVDCQRFHPAHRCGSLRQQLDGEVMLYVGRIAAEKNIPVALNAFRALQQRRPQLRLVMVGDGPLREQLQQCNPDVLFTGVLKGEELARYYASADVFVFPSQTETFGLVTLEAMASGLPVVAYASAAAQQFVVSGESGELSADASADGFGAACERMLNQDLSKAGQAARAMAEQLSWVHIAQQFEALLEQVIQHPNGTPARSVHSMV</sequence>
<accession>A0A222FQR3</accession>
<dbReference type="Pfam" id="PF13692">
    <property type="entry name" value="Glyco_trans_1_4"/>
    <property type="match status" value="1"/>
</dbReference>
<dbReference type="PANTHER" id="PTHR45947:SF3">
    <property type="entry name" value="SULFOQUINOVOSYL TRANSFERASE SQD2"/>
    <property type="match status" value="1"/>
</dbReference>
<dbReference type="OrthoDB" id="9802525at2"/>
<dbReference type="GO" id="GO:0016757">
    <property type="term" value="F:glycosyltransferase activity"/>
    <property type="evidence" value="ECO:0007669"/>
    <property type="project" value="UniProtKB-ARBA"/>
</dbReference>
<dbReference type="EMBL" id="CP022530">
    <property type="protein sequence ID" value="ASP40741.1"/>
    <property type="molecule type" value="Genomic_DNA"/>
</dbReference>
<evidence type="ECO:0000259" key="1">
    <source>
        <dbReference type="Pfam" id="PF13439"/>
    </source>
</evidence>